<evidence type="ECO:0000313" key="3">
    <source>
        <dbReference type="EMBL" id="PPH77384.1"/>
    </source>
</evidence>
<dbReference type="KEGG" id="rry:C1O28_00795"/>
<proteinExistence type="predicted"/>
<dbReference type="SUPFAM" id="SSF48498">
    <property type="entry name" value="Tetracyclin repressor-like, C-terminal domain"/>
    <property type="match status" value="1"/>
</dbReference>
<keyword evidence="5" id="KW-1185">Reference proteome</keyword>
<sequence>MWATGDCCSPAAPASCAATPVSARFCSAGVWAEVGDRLGGVPALEARVLEWQRAGVVDASWSADDLFIALLGLCEIWHLTPFASRGGEETRDRRRAFVVHVAQLVGTPR</sequence>
<dbReference type="InterPro" id="IPR036271">
    <property type="entry name" value="Tet_transcr_reg_TetR-rel_C_sf"/>
</dbReference>
<accession>A0ABD6WC26</accession>
<gene>
    <name evidence="2" type="ORF">C5C04_03195</name>
    <name evidence="3" type="ORF">C5C40_06935</name>
</gene>
<evidence type="ECO:0000313" key="4">
    <source>
        <dbReference type="Proteomes" id="UP000237881"/>
    </source>
</evidence>
<evidence type="ECO:0000313" key="2">
    <source>
        <dbReference type="EMBL" id="PPF15556.1"/>
    </source>
</evidence>
<dbReference type="EMBL" id="PSUL01000004">
    <property type="protein sequence ID" value="PPF15556.1"/>
    <property type="molecule type" value="Genomic_DNA"/>
</dbReference>
<organism evidence="2 4">
    <name type="scientific">Rathayibacter rathayi</name>
    <name type="common">Corynebacterium rathayi</name>
    <dbReference type="NCBI Taxonomy" id="33887"/>
    <lineage>
        <taxon>Bacteria</taxon>
        <taxon>Bacillati</taxon>
        <taxon>Actinomycetota</taxon>
        <taxon>Actinomycetes</taxon>
        <taxon>Micrococcales</taxon>
        <taxon>Microbacteriaceae</taxon>
        <taxon>Rathayibacter</taxon>
    </lineage>
</organism>
<protein>
    <recommendedName>
        <fullName evidence="1">HTH-type transcriptional repressor Sco4008 C-terminal domain-containing protein</fullName>
    </recommendedName>
</protein>
<dbReference type="Proteomes" id="UP000237881">
    <property type="component" value="Unassembled WGS sequence"/>
</dbReference>
<dbReference type="Pfam" id="PF17926">
    <property type="entry name" value="TetR_C_21"/>
    <property type="match status" value="1"/>
</dbReference>
<dbReference type="AlphaFoldDB" id="A0ABD6WC26"/>
<reference evidence="4 5" key="1">
    <citation type="submission" date="2018-02" db="EMBL/GenBank/DDBJ databases">
        <title>Bacteriophage NCPPB3778 and a type I-E CRISPR drive the evolution of the US Biological Select Agent, Rathayibacter toxicus.</title>
        <authorList>
            <person name="Davis E.W.II."/>
            <person name="Tabima J.F."/>
            <person name="Weisberg A.J."/>
            <person name="Lopes L.D."/>
            <person name="Wiseman M.S."/>
            <person name="Wiseman M.S."/>
            <person name="Pupko T."/>
            <person name="Belcher M.S."/>
            <person name="Sechler A.J."/>
            <person name="Tancos M.A."/>
            <person name="Schroeder B.K."/>
            <person name="Murray T.D."/>
            <person name="Luster D.G."/>
            <person name="Schneider W.L."/>
            <person name="Rogers E."/>
            <person name="Andreote F.D."/>
            <person name="Grunwald N.J."/>
            <person name="Putnam M.L."/>
            <person name="Chang J.H."/>
        </authorList>
    </citation>
    <scope>NUCLEOTIDE SEQUENCE [LARGE SCALE GENOMIC DNA]</scope>
    <source>
        <strain evidence="3 5">AY1D6</strain>
        <strain evidence="2 4">AY1I9</strain>
    </source>
</reference>
<evidence type="ECO:0000313" key="5">
    <source>
        <dbReference type="Proteomes" id="UP000239698"/>
    </source>
</evidence>
<dbReference type="InterPro" id="IPR041467">
    <property type="entry name" value="Sco4008_C"/>
</dbReference>
<feature type="domain" description="HTH-type transcriptional repressor Sco4008 C-terminal" evidence="1">
    <location>
        <begin position="47"/>
        <end position="102"/>
    </location>
</feature>
<dbReference type="Proteomes" id="UP000239698">
    <property type="component" value="Unassembled WGS sequence"/>
</dbReference>
<name>A0ABD6WC26_RATRA</name>
<evidence type="ECO:0000259" key="1">
    <source>
        <dbReference type="Pfam" id="PF17926"/>
    </source>
</evidence>
<dbReference type="EMBL" id="PSVT01000011">
    <property type="protein sequence ID" value="PPH77384.1"/>
    <property type="molecule type" value="Genomic_DNA"/>
</dbReference>
<comment type="caution">
    <text evidence="2">The sequence shown here is derived from an EMBL/GenBank/DDBJ whole genome shotgun (WGS) entry which is preliminary data.</text>
</comment>